<reference evidence="1" key="1">
    <citation type="journal article" date="2022" name="bioRxiv">
        <title>Sequencing and chromosome-scale assembly of the giantPleurodeles waltlgenome.</title>
        <authorList>
            <person name="Brown T."/>
            <person name="Elewa A."/>
            <person name="Iarovenko S."/>
            <person name="Subramanian E."/>
            <person name="Araus A.J."/>
            <person name="Petzold A."/>
            <person name="Susuki M."/>
            <person name="Suzuki K.-i.T."/>
            <person name="Hayashi T."/>
            <person name="Toyoda A."/>
            <person name="Oliveira C."/>
            <person name="Osipova E."/>
            <person name="Leigh N.D."/>
            <person name="Simon A."/>
            <person name="Yun M.H."/>
        </authorList>
    </citation>
    <scope>NUCLEOTIDE SEQUENCE</scope>
    <source>
        <strain evidence="1">20211129_DDA</strain>
        <tissue evidence="1">Liver</tissue>
    </source>
</reference>
<evidence type="ECO:0000313" key="2">
    <source>
        <dbReference type="Proteomes" id="UP001066276"/>
    </source>
</evidence>
<dbReference type="EMBL" id="JANPWB010000006">
    <property type="protein sequence ID" value="KAJ1180191.1"/>
    <property type="molecule type" value="Genomic_DNA"/>
</dbReference>
<comment type="caution">
    <text evidence="1">The sequence shown here is derived from an EMBL/GenBank/DDBJ whole genome shotgun (WGS) entry which is preliminary data.</text>
</comment>
<name>A0AAV7TVF8_PLEWA</name>
<keyword evidence="2" id="KW-1185">Reference proteome</keyword>
<protein>
    <submittedName>
        <fullName evidence="1">Uncharacterized protein</fullName>
    </submittedName>
</protein>
<proteinExistence type="predicted"/>
<evidence type="ECO:0000313" key="1">
    <source>
        <dbReference type="EMBL" id="KAJ1180191.1"/>
    </source>
</evidence>
<dbReference type="AlphaFoldDB" id="A0AAV7TVF8"/>
<dbReference type="Proteomes" id="UP001066276">
    <property type="component" value="Chromosome 3_2"/>
</dbReference>
<organism evidence="1 2">
    <name type="scientific">Pleurodeles waltl</name>
    <name type="common">Iberian ribbed newt</name>
    <dbReference type="NCBI Taxonomy" id="8319"/>
    <lineage>
        <taxon>Eukaryota</taxon>
        <taxon>Metazoa</taxon>
        <taxon>Chordata</taxon>
        <taxon>Craniata</taxon>
        <taxon>Vertebrata</taxon>
        <taxon>Euteleostomi</taxon>
        <taxon>Amphibia</taxon>
        <taxon>Batrachia</taxon>
        <taxon>Caudata</taxon>
        <taxon>Salamandroidea</taxon>
        <taxon>Salamandridae</taxon>
        <taxon>Pleurodelinae</taxon>
        <taxon>Pleurodeles</taxon>
    </lineage>
</organism>
<gene>
    <name evidence="1" type="ORF">NDU88_005414</name>
</gene>
<accession>A0AAV7TVF8</accession>
<sequence length="93" mass="10662">MSPTCQRLAYGFTRSQRDYVLRTFGIYRQDNSEESTGTGVLLPLRSSALPFLVEFRLVRKTFGTERSPNAPRAKPVRESREPAYYNVLLSKTD</sequence>